<evidence type="ECO:0000313" key="3">
    <source>
        <dbReference type="Proteomes" id="UP000029453"/>
    </source>
</evidence>
<feature type="transmembrane region" description="Helical" evidence="1">
    <location>
        <begin position="159"/>
        <end position="180"/>
    </location>
</feature>
<keyword evidence="1" id="KW-0472">Membrane</keyword>
<name>M9LPX9_PAEPP</name>
<dbReference type="AlphaFoldDB" id="M9LPX9"/>
<dbReference type="Proteomes" id="UP000029453">
    <property type="component" value="Unassembled WGS sequence"/>
</dbReference>
<feature type="transmembrane region" description="Helical" evidence="1">
    <location>
        <begin position="200"/>
        <end position="229"/>
    </location>
</feature>
<proteinExistence type="predicted"/>
<keyword evidence="1" id="KW-0812">Transmembrane</keyword>
<comment type="caution">
    <text evidence="2">The sequence shown here is derived from an EMBL/GenBank/DDBJ whole genome shotgun (WGS) entry which is preliminary data.</text>
</comment>
<evidence type="ECO:0000256" key="1">
    <source>
        <dbReference type="SAM" id="Phobius"/>
    </source>
</evidence>
<feature type="transmembrane region" description="Helical" evidence="1">
    <location>
        <begin position="37"/>
        <end position="56"/>
    </location>
</feature>
<accession>M9LPX9</accession>
<keyword evidence="3" id="KW-1185">Reference proteome</keyword>
<organism evidence="2 3">
    <name type="scientific">Paenibacillus popilliae ATCC 14706</name>
    <dbReference type="NCBI Taxonomy" id="1212764"/>
    <lineage>
        <taxon>Bacteria</taxon>
        <taxon>Bacillati</taxon>
        <taxon>Bacillota</taxon>
        <taxon>Bacilli</taxon>
        <taxon>Bacillales</taxon>
        <taxon>Paenibacillaceae</taxon>
        <taxon>Paenibacillus</taxon>
    </lineage>
</organism>
<gene>
    <name evidence="2" type="ORF">PPOP_2014</name>
</gene>
<protein>
    <submittedName>
        <fullName evidence="2">IIC component</fullName>
    </submittedName>
</protein>
<keyword evidence="1" id="KW-1133">Transmembrane helix</keyword>
<sequence>MIIIAFFIIGMESYFSPRHPNFFSAYFYAHGAGADSFLAGVFPLAVTLLVGHSLAWDRKTGFYNYGLIRTNYRRFIGGKFIAAAITSFILVCVTELLAFAYAVLRYPTYDISHIQIAYALPLYKELPFVYILLIIFNTVLAAICFSFLSITLSTLLTNIYLVVALPWLFAFLLQFFLYIISEIKYAPLDLLGIYMIRTAYHYSIFEIAIVWGGTALFLVIITFSIYAAVKFKVRESQNAI</sequence>
<reference evidence="2 3" key="1">
    <citation type="submission" date="2012-10" db="EMBL/GenBank/DDBJ databases">
        <title>Draft Genome Sequence of Paenibacillus popilliae ATCC 14706T.</title>
        <authorList>
            <person name="Iiyama K."/>
            <person name="Mori K."/>
            <person name="Mon H."/>
            <person name="Chieda Y."/>
            <person name="Lee J.M."/>
            <person name="Kusakabe T."/>
            <person name="Tashiro K."/>
            <person name="Asano S."/>
            <person name="Yasunaga-Aoki C."/>
            <person name="Shimizu S."/>
        </authorList>
    </citation>
    <scope>NUCLEOTIDE SEQUENCE [LARGE SCALE GENOMIC DNA]</scope>
    <source>
        <strain evidence="2 3">ATCC 14706</strain>
    </source>
</reference>
<feature type="transmembrane region" description="Helical" evidence="1">
    <location>
        <begin position="77"/>
        <end position="104"/>
    </location>
</feature>
<feature type="transmembrane region" description="Helical" evidence="1">
    <location>
        <begin position="128"/>
        <end position="152"/>
    </location>
</feature>
<evidence type="ECO:0000313" key="2">
    <source>
        <dbReference type="EMBL" id="GAC42656.1"/>
    </source>
</evidence>
<dbReference type="EMBL" id="BALG01000133">
    <property type="protein sequence ID" value="GAC42656.1"/>
    <property type="molecule type" value="Genomic_DNA"/>
</dbReference>